<protein>
    <submittedName>
        <fullName evidence="1">43535_t:CDS:1</fullName>
    </submittedName>
</protein>
<reference evidence="1 2" key="1">
    <citation type="submission" date="2021-06" db="EMBL/GenBank/DDBJ databases">
        <authorList>
            <person name="Kallberg Y."/>
            <person name="Tangrot J."/>
            <person name="Rosling A."/>
        </authorList>
    </citation>
    <scope>NUCLEOTIDE SEQUENCE [LARGE SCALE GENOMIC DNA]</scope>
    <source>
        <strain evidence="1 2">120-4 pot B 10/14</strain>
    </source>
</reference>
<dbReference type="Proteomes" id="UP000789901">
    <property type="component" value="Unassembled WGS sequence"/>
</dbReference>
<comment type="caution">
    <text evidence="1">The sequence shown here is derived from an EMBL/GenBank/DDBJ whole genome shotgun (WGS) entry which is preliminary data.</text>
</comment>
<dbReference type="EMBL" id="CAJVQB010019308">
    <property type="protein sequence ID" value="CAG8790687.1"/>
    <property type="molecule type" value="Genomic_DNA"/>
</dbReference>
<evidence type="ECO:0000313" key="2">
    <source>
        <dbReference type="Proteomes" id="UP000789901"/>
    </source>
</evidence>
<gene>
    <name evidence="1" type="ORF">GMARGA_LOCUS21185</name>
</gene>
<keyword evidence="2" id="KW-1185">Reference proteome</keyword>
<sequence>DVNDLVLQGALLILFPPAQPSGWIKHNAKVVKARLIELIDLDFQLNNSIIIDIFHFFESRLDDIVKILVKSFKEIKQEPQDHFLRRCLNETLNPIKLKNRKRIR</sequence>
<accession>A0ABN7VR60</accession>
<proteinExistence type="predicted"/>
<name>A0ABN7VR60_GIGMA</name>
<evidence type="ECO:0000313" key="1">
    <source>
        <dbReference type="EMBL" id="CAG8790687.1"/>
    </source>
</evidence>
<organism evidence="1 2">
    <name type="scientific">Gigaspora margarita</name>
    <dbReference type="NCBI Taxonomy" id="4874"/>
    <lineage>
        <taxon>Eukaryota</taxon>
        <taxon>Fungi</taxon>
        <taxon>Fungi incertae sedis</taxon>
        <taxon>Mucoromycota</taxon>
        <taxon>Glomeromycotina</taxon>
        <taxon>Glomeromycetes</taxon>
        <taxon>Diversisporales</taxon>
        <taxon>Gigasporaceae</taxon>
        <taxon>Gigaspora</taxon>
    </lineage>
</organism>
<feature type="non-terminal residue" evidence="1">
    <location>
        <position position="1"/>
    </location>
</feature>